<dbReference type="Gene3D" id="2.115.10.20">
    <property type="entry name" value="Glycosyl hydrolase domain, family 43"/>
    <property type="match status" value="1"/>
</dbReference>
<evidence type="ECO:0000313" key="6">
    <source>
        <dbReference type="EMBL" id="MBC2666460.1"/>
    </source>
</evidence>
<dbReference type="AlphaFoldDB" id="A0A7X1FT28"/>
<evidence type="ECO:0000313" key="7">
    <source>
        <dbReference type="Proteomes" id="UP000566813"/>
    </source>
</evidence>
<comment type="similarity">
    <text evidence="1 4">Belongs to the glycosyl hydrolase 43 family.</text>
</comment>
<dbReference type="Gene3D" id="2.60.120.200">
    <property type="match status" value="1"/>
</dbReference>
<keyword evidence="7" id="KW-1185">Reference proteome</keyword>
<dbReference type="Pfam" id="PF04616">
    <property type="entry name" value="Glyco_hydro_43"/>
    <property type="match status" value="1"/>
</dbReference>
<proteinExistence type="inferred from homology"/>
<evidence type="ECO:0000256" key="5">
    <source>
        <dbReference type="SAM" id="SignalP"/>
    </source>
</evidence>
<dbReference type="SUPFAM" id="SSF49899">
    <property type="entry name" value="Concanavalin A-like lectins/glucanases"/>
    <property type="match status" value="1"/>
</dbReference>
<feature type="chain" id="PRO_5030853863" evidence="5">
    <location>
        <begin position="29"/>
        <end position="541"/>
    </location>
</feature>
<keyword evidence="3 4" id="KW-0326">Glycosidase</keyword>
<evidence type="ECO:0000256" key="1">
    <source>
        <dbReference type="ARBA" id="ARBA00009865"/>
    </source>
</evidence>
<comment type="caution">
    <text evidence="6">The sequence shown here is derived from an EMBL/GenBank/DDBJ whole genome shotgun (WGS) entry which is preliminary data.</text>
</comment>
<dbReference type="PANTHER" id="PTHR42812:SF2">
    <property type="entry name" value="XYLOSIDASE_ARABINOSIDASE"/>
    <property type="match status" value="1"/>
</dbReference>
<evidence type="ECO:0000256" key="2">
    <source>
        <dbReference type="ARBA" id="ARBA00022801"/>
    </source>
</evidence>
<dbReference type="GO" id="GO:0004553">
    <property type="term" value="F:hydrolase activity, hydrolyzing O-glycosyl compounds"/>
    <property type="evidence" value="ECO:0007669"/>
    <property type="project" value="InterPro"/>
</dbReference>
<reference evidence="6 7" key="1">
    <citation type="submission" date="2020-08" db="EMBL/GenBank/DDBJ databases">
        <title>The genome sequence of type strain Novosphingobium flavum NBRC 111647.</title>
        <authorList>
            <person name="Liu Y."/>
        </authorList>
    </citation>
    <scope>NUCLEOTIDE SEQUENCE [LARGE SCALE GENOMIC DNA]</scope>
    <source>
        <strain evidence="6 7">NBRC 111647</strain>
    </source>
</reference>
<dbReference type="PANTHER" id="PTHR42812">
    <property type="entry name" value="BETA-XYLOSIDASE"/>
    <property type="match status" value="1"/>
</dbReference>
<dbReference type="InterPro" id="IPR051795">
    <property type="entry name" value="Glycosyl_Hydrlase_43"/>
</dbReference>
<evidence type="ECO:0000256" key="3">
    <source>
        <dbReference type="ARBA" id="ARBA00023295"/>
    </source>
</evidence>
<dbReference type="InterPro" id="IPR013320">
    <property type="entry name" value="ConA-like_dom_sf"/>
</dbReference>
<gene>
    <name evidence="6" type="ORF">H7F51_13105</name>
</gene>
<dbReference type="EMBL" id="JACLAW010000009">
    <property type="protein sequence ID" value="MBC2666460.1"/>
    <property type="molecule type" value="Genomic_DNA"/>
</dbReference>
<organism evidence="6 7">
    <name type="scientific">Novosphingobium flavum</name>
    <dbReference type="NCBI Taxonomy" id="1778672"/>
    <lineage>
        <taxon>Bacteria</taxon>
        <taxon>Pseudomonadati</taxon>
        <taxon>Pseudomonadota</taxon>
        <taxon>Alphaproteobacteria</taxon>
        <taxon>Sphingomonadales</taxon>
        <taxon>Sphingomonadaceae</taxon>
        <taxon>Novosphingobium</taxon>
    </lineage>
</organism>
<dbReference type="CDD" id="cd09002">
    <property type="entry name" value="GH43_XYL-like"/>
    <property type="match status" value="1"/>
</dbReference>
<protein>
    <submittedName>
        <fullName evidence="6">Family 43 glycosylhydrolase</fullName>
    </submittedName>
</protein>
<dbReference type="GO" id="GO:0005975">
    <property type="term" value="P:carbohydrate metabolic process"/>
    <property type="evidence" value="ECO:0007669"/>
    <property type="project" value="InterPro"/>
</dbReference>
<keyword evidence="5" id="KW-0732">Signal</keyword>
<keyword evidence="2 4" id="KW-0378">Hydrolase</keyword>
<dbReference type="Proteomes" id="UP000566813">
    <property type="component" value="Unassembled WGS sequence"/>
</dbReference>
<evidence type="ECO:0000256" key="4">
    <source>
        <dbReference type="RuleBase" id="RU361187"/>
    </source>
</evidence>
<accession>A0A7X1FT28</accession>
<dbReference type="InterPro" id="IPR023296">
    <property type="entry name" value="Glyco_hydro_beta-prop_sf"/>
</dbReference>
<dbReference type="InterPro" id="IPR006710">
    <property type="entry name" value="Glyco_hydro_43"/>
</dbReference>
<feature type="signal peptide" evidence="5">
    <location>
        <begin position="1"/>
        <end position="28"/>
    </location>
</feature>
<name>A0A7X1FT28_9SPHN</name>
<dbReference type="RefSeq" id="WP_185664753.1">
    <property type="nucleotide sequence ID" value="NZ_JACLAW010000009.1"/>
</dbReference>
<dbReference type="SUPFAM" id="SSF75005">
    <property type="entry name" value="Arabinanase/levansucrase/invertase"/>
    <property type="match status" value="1"/>
</dbReference>
<sequence length="541" mass="59142">MAHTRRHAMTFALGAGGLVLSAQFPALAASTVDRRGPWKRGQDGQRHADLGDGRYLNPVIPGDHPDPTVLKDGADYYATFASYEYYPGLVIWHSRDLVNWTPVGPALHRPMGSVFAPELVRHGGRYFIYFAALPPQSAGGEWHRGFSVYVIHAEAIGKPWSEPVHLGLEGRYDPGHVVGEDGKRYLFLDDGYRVPLSDDGLAVAGPVRRVHGGWPIPDDMINEGFSLDGPKLIRRDGWFYLFSAQGGIAGPANGQMVVVARSKSIDGPWENSPHNPLVRADARDDPWWSRGHATPVEGPDGRWWIIYSAFEKDLRSQGRPTVLEPITWAADGWPRAMGGILAEPMAKPADLPGAPNGHALAGPFRADDFGARLAFFRPRADYMSRVLLADGALTLKARGKGPGDSSPIAMIPGDRRYELTIGIEVEQGAEAGLLLFYNDALFCGLATDGTILRRYKLGKPMVYPALNLEVGGRIFVRMLFKDDIAQFFVSRDGKAWTRVMAMEVSGYNHNMAGGFLSLRPALFAAGSGAARFSELHYDGAI</sequence>